<dbReference type="EMBL" id="JANCMU010000001">
    <property type="protein sequence ID" value="MDG4944794.1"/>
    <property type="molecule type" value="Genomic_DNA"/>
</dbReference>
<keyword evidence="1 4" id="KW-0328">Glycosyltransferase</keyword>
<evidence type="ECO:0000256" key="2">
    <source>
        <dbReference type="ARBA" id="ARBA00022679"/>
    </source>
</evidence>
<dbReference type="RefSeq" id="WP_304419542.1">
    <property type="nucleotide sequence ID" value="NZ_JANCMU010000001.1"/>
</dbReference>
<keyword evidence="2 4" id="KW-0808">Transferase</keyword>
<dbReference type="Proteomes" id="UP001152599">
    <property type="component" value="Unassembled WGS sequence"/>
</dbReference>
<dbReference type="AlphaFoldDB" id="A0A9X4MVH1"/>
<dbReference type="InterPro" id="IPR029044">
    <property type="entry name" value="Nucleotide-diphossugar_trans"/>
</dbReference>
<evidence type="ECO:0000313" key="4">
    <source>
        <dbReference type="EMBL" id="MDG4944794.1"/>
    </source>
</evidence>
<dbReference type="PANTHER" id="PTHR22916">
    <property type="entry name" value="GLYCOSYLTRANSFERASE"/>
    <property type="match status" value="1"/>
</dbReference>
<dbReference type="Pfam" id="PF00535">
    <property type="entry name" value="Glycos_transf_2"/>
    <property type="match status" value="1"/>
</dbReference>
<dbReference type="EC" id="2.4.-.-" evidence="4"/>
<dbReference type="Gene3D" id="3.90.550.10">
    <property type="entry name" value="Spore Coat Polysaccharide Biosynthesis Protein SpsA, Chain A"/>
    <property type="match status" value="1"/>
</dbReference>
<reference evidence="4" key="1">
    <citation type="submission" date="2022-07" db="EMBL/GenBank/DDBJ databases">
        <title>Description and genome-wide analysis of Profundicola chukchiensis gen. nov., sp. nov., marine bacteria isolated from bottom sediments of the Chukchi Sea.</title>
        <authorList>
            <person name="Romanenko L."/>
            <person name="Otstavnykh N."/>
            <person name="Kurilenko V."/>
            <person name="Eremeev V."/>
            <person name="Velansky P."/>
            <person name="Mikhailov V."/>
            <person name="Isaeva M."/>
        </authorList>
    </citation>
    <scope>NUCLEOTIDE SEQUENCE</scope>
    <source>
        <strain evidence="4">KMM 9713</strain>
    </source>
</reference>
<protein>
    <submittedName>
        <fullName evidence="4">Glycosyltransferase</fullName>
        <ecNumber evidence="4">2.4.-.-</ecNumber>
    </submittedName>
</protein>
<feature type="domain" description="Glycosyltransferase 2-like" evidence="3">
    <location>
        <begin position="13"/>
        <end position="176"/>
    </location>
</feature>
<comment type="caution">
    <text evidence="4">The sequence shown here is derived from an EMBL/GenBank/DDBJ whole genome shotgun (WGS) entry which is preliminary data.</text>
</comment>
<dbReference type="CDD" id="cd00761">
    <property type="entry name" value="Glyco_tranf_GTA_type"/>
    <property type="match status" value="1"/>
</dbReference>
<dbReference type="SUPFAM" id="SSF53448">
    <property type="entry name" value="Nucleotide-diphospho-sugar transferases"/>
    <property type="match status" value="1"/>
</dbReference>
<keyword evidence="5" id="KW-1185">Reference proteome</keyword>
<sequence length="321" mass="37675">MDKSTMFSNSMLSIIVPIYNSEDYLDNCIRSLLNQTYKNTEIILIDDGSTDSSYEICKKFAAVDKRIRLFQKNNGGPASAKNLGLEFAKGDYITFVDSDDEVDLETYEQNLSFFENIIDLDIVQFPCHFKYKSPQQYISNPRESLIQGLDSIIREWLDKKSINWILCNKIFKKEIIERHKFPEDMVYEDNFLLAEILSKTHQIKISEFGLYKYYLRAHSITNSPHTANKEISLERVNVRIFDLLRDQKSPINLQLEFLNKILHNHISLVKTFKQTKTNNIDNYFKRYSISSILRSNLSISIKLKFIFIKLNGINKLLRLYK</sequence>
<dbReference type="GO" id="GO:0016758">
    <property type="term" value="F:hexosyltransferase activity"/>
    <property type="evidence" value="ECO:0007669"/>
    <property type="project" value="UniProtKB-ARBA"/>
</dbReference>
<accession>A0A9X4MVH1</accession>
<evidence type="ECO:0000259" key="3">
    <source>
        <dbReference type="Pfam" id="PF00535"/>
    </source>
</evidence>
<name>A0A9X4MVH1_9FLAO</name>
<organism evidence="4 5">
    <name type="scientific">Profundicola chukchiensis</name>
    <dbReference type="NCBI Taxonomy" id="2961959"/>
    <lineage>
        <taxon>Bacteria</taxon>
        <taxon>Pseudomonadati</taxon>
        <taxon>Bacteroidota</taxon>
        <taxon>Flavobacteriia</taxon>
        <taxon>Flavobacteriales</taxon>
        <taxon>Weeksellaceae</taxon>
        <taxon>Profundicola</taxon>
    </lineage>
</organism>
<evidence type="ECO:0000313" key="5">
    <source>
        <dbReference type="Proteomes" id="UP001152599"/>
    </source>
</evidence>
<gene>
    <name evidence="4" type="ORF">NMK71_00055</name>
</gene>
<dbReference type="PANTHER" id="PTHR22916:SF51">
    <property type="entry name" value="GLYCOSYLTRANSFERASE EPSH-RELATED"/>
    <property type="match status" value="1"/>
</dbReference>
<evidence type="ECO:0000256" key="1">
    <source>
        <dbReference type="ARBA" id="ARBA00022676"/>
    </source>
</evidence>
<proteinExistence type="predicted"/>
<dbReference type="InterPro" id="IPR001173">
    <property type="entry name" value="Glyco_trans_2-like"/>
</dbReference>